<evidence type="ECO:0000313" key="1">
    <source>
        <dbReference type="EMBL" id="VFA81550.1"/>
    </source>
</evidence>
<accession>A0A449H9M0</accession>
<protein>
    <submittedName>
        <fullName evidence="1">Uncharacterized protein</fullName>
    </submittedName>
</protein>
<dbReference type="EMBL" id="CAACYE010000005">
    <property type="protein sequence ID" value="VFA81550.1"/>
    <property type="molecule type" value="Genomic_DNA"/>
</dbReference>
<reference evidence="1" key="1">
    <citation type="submission" date="2019-02" db="EMBL/GenBank/DDBJ databases">
        <authorList>
            <consortium name="Pathogen Informatics"/>
        </authorList>
    </citation>
    <scope>NUCLEOTIDE SEQUENCE</scope>
    <source>
        <strain evidence="1">3012STDY6733949</strain>
    </source>
</reference>
<dbReference type="AlphaFoldDB" id="A0A449H9M0"/>
<name>A0A449H9M0_NOCFR</name>
<proteinExistence type="predicted"/>
<gene>
    <name evidence="1" type="ORF">NCTC1935_00160</name>
</gene>
<organism evidence="1">
    <name type="scientific">Nocardia farcinica</name>
    <dbReference type="NCBI Taxonomy" id="37329"/>
    <lineage>
        <taxon>Bacteria</taxon>
        <taxon>Bacillati</taxon>
        <taxon>Actinomycetota</taxon>
        <taxon>Actinomycetes</taxon>
        <taxon>Mycobacteriales</taxon>
        <taxon>Nocardiaceae</taxon>
        <taxon>Nocardia</taxon>
    </lineage>
</organism>
<sequence>MRARSTRPEDMNCRGCGLPIVEFVADYGLTTQLDGNQLPIDTDLRALRQQGRSVWVLNPETGCWTYKFGFIRDWRDTREIHRCTPRA</sequence>